<dbReference type="SUPFAM" id="SSF46955">
    <property type="entry name" value="Putative DNA-binding domain"/>
    <property type="match status" value="1"/>
</dbReference>
<evidence type="ECO:0000259" key="2">
    <source>
        <dbReference type="Pfam" id="PF13411"/>
    </source>
</evidence>
<dbReference type="Pfam" id="PF13176">
    <property type="entry name" value="TPR_7"/>
    <property type="match status" value="1"/>
</dbReference>
<accession>A0A075H6U6</accession>
<proteinExistence type="predicted"/>
<dbReference type="Pfam" id="PF13411">
    <property type="entry name" value="MerR_1"/>
    <property type="match status" value="1"/>
</dbReference>
<dbReference type="PANTHER" id="PTHR44809">
    <property type="match status" value="1"/>
</dbReference>
<dbReference type="InterPro" id="IPR052943">
    <property type="entry name" value="TMTC_O-mannosyl-trnsfr"/>
</dbReference>
<dbReference type="InterPro" id="IPR019734">
    <property type="entry name" value="TPR_rpt"/>
</dbReference>
<dbReference type="GO" id="GO:0006355">
    <property type="term" value="P:regulation of DNA-templated transcription"/>
    <property type="evidence" value="ECO:0007669"/>
    <property type="project" value="InterPro"/>
</dbReference>
<sequence>MRTYSTREVTELLGIRSERVRSYARQGIVTSTRNAHGHYRFSFQDLVLLRTANELVKAKLGPHRVWRALRAVRNQLPDGRPLSSVRVFAEADRVIVRERNTAWEPESGQTILNFAVDEIAEKVAPLVKASASLAREQANTGEEWFDLALEFDQIDAKEDAQAAYRETLLLDEYHVNARINLGRLLHNEQNYQQAEELYREALKIDSANSIAAFNLGVVLEDQGAIQKAMGAYHHTLSIDPTLPDVHYNLARLYEYQGDKQAALRHFSRFKALNGRRNDNN</sequence>
<dbReference type="SMART" id="SM00028">
    <property type="entry name" value="TPR"/>
    <property type="match status" value="4"/>
</dbReference>
<name>A0A075H6U6_9ARCH</name>
<keyword evidence="1" id="KW-0802">TPR repeat</keyword>
<feature type="repeat" description="TPR" evidence="1">
    <location>
        <begin position="175"/>
        <end position="208"/>
    </location>
</feature>
<reference evidence="3" key="1">
    <citation type="journal article" date="2014" name="Genome Biol. Evol.">
        <title>Pangenome evidence for extensive interdomain horizontal transfer affecting lineage core and shell genes in uncultured planktonic thaumarchaeota and euryarchaeota.</title>
        <authorList>
            <person name="Deschamps P."/>
            <person name="Zivanovic Y."/>
            <person name="Moreira D."/>
            <person name="Rodriguez-Valera F."/>
            <person name="Lopez-Garcia P."/>
        </authorList>
    </citation>
    <scope>NUCLEOTIDE SEQUENCE</scope>
</reference>
<dbReference type="InterPro" id="IPR011990">
    <property type="entry name" value="TPR-like_helical_dom_sf"/>
</dbReference>
<dbReference type="InterPro" id="IPR009061">
    <property type="entry name" value="DNA-bd_dom_put_sf"/>
</dbReference>
<feature type="repeat" description="TPR" evidence="1">
    <location>
        <begin position="209"/>
        <end position="242"/>
    </location>
</feature>
<dbReference type="PANTHER" id="PTHR44809:SF1">
    <property type="entry name" value="PROTEIN O-MANNOSYL-TRANSFERASE TMTC1"/>
    <property type="match status" value="1"/>
</dbReference>
<evidence type="ECO:0000313" key="3">
    <source>
        <dbReference type="EMBL" id="AIF12166.1"/>
    </source>
</evidence>
<dbReference type="Pfam" id="PF13432">
    <property type="entry name" value="TPR_16"/>
    <property type="match status" value="1"/>
</dbReference>
<organism evidence="3">
    <name type="scientific">uncultured marine thaumarchaeote KM3_54_G03</name>
    <dbReference type="NCBI Taxonomy" id="1456192"/>
    <lineage>
        <taxon>Archaea</taxon>
        <taxon>Nitrososphaerota</taxon>
        <taxon>environmental samples</taxon>
    </lineage>
</organism>
<dbReference type="GO" id="GO:0003677">
    <property type="term" value="F:DNA binding"/>
    <property type="evidence" value="ECO:0007669"/>
    <property type="project" value="InterPro"/>
</dbReference>
<dbReference type="SUPFAM" id="SSF48452">
    <property type="entry name" value="TPR-like"/>
    <property type="match status" value="1"/>
</dbReference>
<dbReference type="AlphaFoldDB" id="A0A075H6U6"/>
<evidence type="ECO:0000256" key="1">
    <source>
        <dbReference type="PROSITE-ProRule" id="PRU00339"/>
    </source>
</evidence>
<dbReference type="PROSITE" id="PS50005">
    <property type="entry name" value="TPR"/>
    <property type="match status" value="2"/>
</dbReference>
<dbReference type="Gene3D" id="1.25.40.10">
    <property type="entry name" value="Tetratricopeptide repeat domain"/>
    <property type="match status" value="2"/>
</dbReference>
<feature type="domain" description="HTH merR-type" evidence="2">
    <location>
        <begin position="4"/>
        <end position="62"/>
    </location>
</feature>
<dbReference type="Gene3D" id="1.10.1660.10">
    <property type="match status" value="1"/>
</dbReference>
<protein>
    <submittedName>
        <fullName evidence="3">TPR repeat-containing protein</fullName>
    </submittedName>
</protein>
<dbReference type="InterPro" id="IPR000551">
    <property type="entry name" value="MerR-type_HTH_dom"/>
</dbReference>
<dbReference type="EMBL" id="KF900938">
    <property type="protein sequence ID" value="AIF12166.1"/>
    <property type="molecule type" value="Genomic_DNA"/>
</dbReference>